<sequence>MGSVYSAEDEQLGKRLVAVKELVYQRLSPQEKRDAATQFQREAHLLASLQHPNLPNIYDYFEENGHWYLVMGLIAGETLESFQQKALNGRLPVGEVVSIGIELSNVLEYLHTHQPPIIFRDLKPANIMRTANGHLYLIDFGIARHFKPDQSRDTVSYGSAGFSPPEQYGGAQTNPRSDIYSLGVTLYALLSGYDPSRSLFNLPPLATLVPDAPPRLVQLISQMIEFSEEMRPASAAAVRHALQTINAPTGQSLAPPPPLSLRPLDTPPPPPPFHQATQPAFPEYQQMMTPPPNSEYRPYLEGAAVGSGGQQQIMQPFAAPAPSNSPMRVILKVLGVLGCVVGGGLLGMGLLFALFALGSFANYTFFANEIWVGPLFIIVGWIVLRIGLLPFRHPLNIDAPVGGWRRVGIEGGIFLGGAMVLAGVVCTFFLLYSYYLLNHRADLYSAGVGGSILYVTSGLYILLNSRLKPPKISFSQNRREAIAYTGSLFGASFGIPGLLMILAFSRGTMVPGVILLIIGVFLTFITRIRKN</sequence>
<evidence type="ECO:0000256" key="7">
    <source>
        <dbReference type="ARBA" id="ARBA00047899"/>
    </source>
</evidence>
<dbReference type="InterPro" id="IPR011009">
    <property type="entry name" value="Kinase-like_dom_sf"/>
</dbReference>
<feature type="domain" description="Protein kinase" evidence="10">
    <location>
        <begin position="1"/>
        <end position="243"/>
    </location>
</feature>
<dbReference type="Gene3D" id="1.10.510.10">
    <property type="entry name" value="Transferase(Phosphotransferase) domain 1"/>
    <property type="match status" value="1"/>
</dbReference>
<gene>
    <name evidence="11" type="ORF">KDAU_43270</name>
</gene>
<keyword evidence="5" id="KW-0418">Kinase</keyword>
<evidence type="ECO:0000313" key="12">
    <source>
        <dbReference type="Proteomes" id="UP000287224"/>
    </source>
</evidence>
<comment type="catalytic activity">
    <reaction evidence="7">
        <text>L-threonyl-[protein] + ATP = O-phospho-L-threonyl-[protein] + ADP + H(+)</text>
        <dbReference type="Rhea" id="RHEA:46608"/>
        <dbReference type="Rhea" id="RHEA-COMP:11060"/>
        <dbReference type="Rhea" id="RHEA-COMP:11605"/>
        <dbReference type="ChEBI" id="CHEBI:15378"/>
        <dbReference type="ChEBI" id="CHEBI:30013"/>
        <dbReference type="ChEBI" id="CHEBI:30616"/>
        <dbReference type="ChEBI" id="CHEBI:61977"/>
        <dbReference type="ChEBI" id="CHEBI:456216"/>
        <dbReference type="EC" id="2.7.11.1"/>
    </reaction>
</comment>
<keyword evidence="9" id="KW-1133">Transmembrane helix</keyword>
<comment type="caution">
    <text evidence="11">The sequence shown here is derived from an EMBL/GenBank/DDBJ whole genome shotgun (WGS) entry which is preliminary data.</text>
</comment>
<evidence type="ECO:0000256" key="4">
    <source>
        <dbReference type="ARBA" id="ARBA00022741"/>
    </source>
</evidence>
<evidence type="ECO:0000313" key="11">
    <source>
        <dbReference type="EMBL" id="GCE06998.1"/>
    </source>
</evidence>
<dbReference type="AlphaFoldDB" id="A0A401ZJJ7"/>
<dbReference type="Proteomes" id="UP000287224">
    <property type="component" value="Unassembled WGS sequence"/>
</dbReference>
<name>A0A401ZJJ7_9CHLR</name>
<comment type="catalytic activity">
    <reaction evidence="8">
        <text>L-seryl-[protein] + ATP = O-phospho-L-seryl-[protein] + ADP + H(+)</text>
        <dbReference type="Rhea" id="RHEA:17989"/>
        <dbReference type="Rhea" id="RHEA-COMP:9863"/>
        <dbReference type="Rhea" id="RHEA-COMP:11604"/>
        <dbReference type="ChEBI" id="CHEBI:15378"/>
        <dbReference type="ChEBI" id="CHEBI:29999"/>
        <dbReference type="ChEBI" id="CHEBI:30616"/>
        <dbReference type="ChEBI" id="CHEBI:83421"/>
        <dbReference type="ChEBI" id="CHEBI:456216"/>
        <dbReference type="EC" id="2.7.11.1"/>
    </reaction>
</comment>
<keyword evidence="6" id="KW-0067">ATP-binding</keyword>
<dbReference type="SUPFAM" id="SSF56112">
    <property type="entry name" value="Protein kinase-like (PK-like)"/>
    <property type="match status" value="1"/>
</dbReference>
<reference evidence="12" key="1">
    <citation type="submission" date="2018-12" db="EMBL/GenBank/DDBJ databases">
        <title>Tengunoibacter tsumagoiensis gen. nov., sp. nov., Dictyobacter kobayashii sp. nov., D. alpinus sp. nov., and D. joshuensis sp. nov. and description of Dictyobacteraceae fam. nov. within the order Ktedonobacterales isolated from Tengu-no-mugimeshi.</title>
        <authorList>
            <person name="Wang C.M."/>
            <person name="Zheng Y."/>
            <person name="Sakai Y."/>
            <person name="Toyoda A."/>
            <person name="Minakuchi Y."/>
            <person name="Abe K."/>
            <person name="Yokota A."/>
            <person name="Yabe S."/>
        </authorList>
    </citation>
    <scope>NUCLEOTIDE SEQUENCE [LARGE SCALE GENOMIC DNA]</scope>
    <source>
        <strain evidence="12">S-27</strain>
    </source>
</reference>
<dbReference type="EC" id="2.7.11.1" evidence="1"/>
<dbReference type="PANTHER" id="PTHR24363:SF0">
    <property type="entry name" value="SERINE_THREONINE KINASE LIKE DOMAIN CONTAINING 1"/>
    <property type="match status" value="1"/>
</dbReference>
<evidence type="ECO:0000256" key="3">
    <source>
        <dbReference type="ARBA" id="ARBA00022679"/>
    </source>
</evidence>
<evidence type="ECO:0000256" key="1">
    <source>
        <dbReference type="ARBA" id="ARBA00012513"/>
    </source>
</evidence>
<dbReference type="SMART" id="SM00220">
    <property type="entry name" value="S_TKc"/>
    <property type="match status" value="1"/>
</dbReference>
<feature type="transmembrane region" description="Helical" evidence="9">
    <location>
        <begin position="370"/>
        <end position="391"/>
    </location>
</feature>
<accession>A0A401ZJJ7</accession>
<dbReference type="PANTHER" id="PTHR24363">
    <property type="entry name" value="SERINE/THREONINE PROTEIN KINASE"/>
    <property type="match status" value="1"/>
</dbReference>
<dbReference type="GO" id="GO:0005524">
    <property type="term" value="F:ATP binding"/>
    <property type="evidence" value="ECO:0007669"/>
    <property type="project" value="UniProtKB-KW"/>
</dbReference>
<dbReference type="PROSITE" id="PS50011">
    <property type="entry name" value="PROTEIN_KINASE_DOM"/>
    <property type="match status" value="1"/>
</dbReference>
<dbReference type="EMBL" id="BIFQ01000001">
    <property type="protein sequence ID" value="GCE06998.1"/>
    <property type="molecule type" value="Genomic_DNA"/>
</dbReference>
<dbReference type="InterPro" id="IPR000719">
    <property type="entry name" value="Prot_kinase_dom"/>
</dbReference>
<feature type="transmembrane region" description="Helical" evidence="9">
    <location>
        <begin position="443"/>
        <end position="463"/>
    </location>
</feature>
<keyword evidence="12" id="KW-1185">Reference proteome</keyword>
<feature type="transmembrane region" description="Helical" evidence="9">
    <location>
        <begin position="483"/>
        <end position="504"/>
    </location>
</feature>
<keyword evidence="4" id="KW-0547">Nucleotide-binding</keyword>
<protein>
    <recommendedName>
        <fullName evidence="1">non-specific serine/threonine protein kinase</fullName>
        <ecNumber evidence="1">2.7.11.1</ecNumber>
    </recommendedName>
</protein>
<keyword evidence="9" id="KW-0472">Membrane</keyword>
<proteinExistence type="predicted"/>
<dbReference type="CDD" id="cd14014">
    <property type="entry name" value="STKc_PknB_like"/>
    <property type="match status" value="1"/>
</dbReference>
<evidence type="ECO:0000256" key="5">
    <source>
        <dbReference type="ARBA" id="ARBA00022777"/>
    </source>
</evidence>
<feature type="transmembrane region" description="Helical" evidence="9">
    <location>
        <begin position="412"/>
        <end position="437"/>
    </location>
</feature>
<dbReference type="Pfam" id="PF00069">
    <property type="entry name" value="Pkinase"/>
    <property type="match status" value="1"/>
</dbReference>
<evidence type="ECO:0000259" key="10">
    <source>
        <dbReference type="PROSITE" id="PS50011"/>
    </source>
</evidence>
<keyword evidence="2" id="KW-0723">Serine/threonine-protein kinase</keyword>
<organism evidence="11 12">
    <name type="scientific">Dictyobacter aurantiacus</name>
    <dbReference type="NCBI Taxonomy" id="1936993"/>
    <lineage>
        <taxon>Bacteria</taxon>
        <taxon>Bacillati</taxon>
        <taxon>Chloroflexota</taxon>
        <taxon>Ktedonobacteria</taxon>
        <taxon>Ktedonobacterales</taxon>
        <taxon>Dictyobacteraceae</taxon>
        <taxon>Dictyobacter</taxon>
    </lineage>
</organism>
<keyword evidence="9" id="KW-0812">Transmembrane</keyword>
<dbReference type="GO" id="GO:0004674">
    <property type="term" value="F:protein serine/threonine kinase activity"/>
    <property type="evidence" value="ECO:0007669"/>
    <property type="project" value="UniProtKB-KW"/>
</dbReference>
<feature type="transmembrane region" description="Helical" evidence="9">
    <location>
        <begin position="333"/>
        <end position="358"/>
    </location>
</feature>
<feature type="transmembrane region" description="Helical" evidence="9">
    <location>
        <begin position="510"/>
        <end position="528"/>
    </location>
</feature>
<evidence type="ECO:0000256" key="2">
    <source>
        <dbReference type="ARBA" id="ARBA00022527"/>
    </source>
</evidence>
<evidence type="ECO:0000256" key="8">
    <source>
        <dbReference type="ARBA" id="ARBA00048679"/>
    </source>
</evidence>
<evidence type="ECO:0000256" key="6">
    <source>
        <dbReference type="ARBA" id="ARBA00022840"/>
    </source>
</evidence>
<dbReference type="Gene3D" id="3.30.200.20">
    <property type="entry name" value="Phosphorylase Kinase, domain 1"/>
    <property type="match status" value="1"/>
</dbReference>
<keyword evidence="3" id="KW-0808">Transferase</keyword>
<evidence type="ECO:0000256" key="9">
    <source>
        <dbReference type="SAM" id="Phobius"/>
    </source>
</evidence>